<evidence type="ECO:0000313" key="3">
    <source>
        <dbReference type="Proteomes" id="UP000662857"/>
    </source>
</evidence>
<dbReference type="AlphaFoldDB" id="A0A895YDW4"/>
<name>A0A895YDW4_9ACTN</name>
<feature type="region of interest" description="Disordered" evidence="1">
    <location>
        <begin position="104"/>
        <end position="218"/>
    </location>
</feature>
<dbReference type="Proteomes" id="UP000662857">
    <property type="component" value="Chromosome"/>
</dbReference>
<keyword evidence="3" id="KW-1185">Reference proteome</keyword>
<gene>
    <name evidence="2" type="ORF">JQS43_18925</name>
</gene>
<dbReference type="EMBL" id="CP070499">
    <property type="protein sequence ID" value="QSB13633.1"/>
    <property type="molecule type" value="Genomic_DNA"/>
</dbReference>
<reference evidence="2" key="1">
    <citation type="submission" date="2021-02" db="EMBL/GenBank/DDBJ databases">
        <title>Natrosporangium hydrolyticum gen. nov., sp. nov, a haloalkaliphilic actinobacterium from a soda solonchak soil.</title>
        <authorList>
            <person name="Sorokin D.Y."/>
            <person name="Khijniak T.V."/>
            <person name="Zakharycheva A.P."/>
            <person name="Boueva O.V."/>
            <person name="Ariskina E.V."/>
            <person name="Hahnke R.L."/>
            <person name="Bunk B."/>
            <person name="Sproer C."/>
            <person name="Schumann P."/>
            <person name="Evtushenko L.I."/>
            <person name="Kublanov I.V."/>
        </authorList>
    </citation>
    <scope>NUCLEOTIDE SEQUENCE</scope>
    <source>
        <strain evidence="2">DSM 106523</strain>
    </source>
</reference>
<accession>A0A895YDW4</accession>
<evidence type="ECO:0000256" key="1">
    <source>
        <dbReference type="SAM" id="MobiDB-lite"/>
    </source>
</evidence>
<dbReference type="RefSeq" id="WP_239675732.1">
    <property type="nucleotide sequence ID" value="NZ_CP070499.1"/>
</dbReference>
<protein>
    <submittedName>
        <fullName evidence="2">Uncharacterized protein</fullName>
    </submittedName>
</protein>
<proteinExistence type="predicted"/>
<dbReference type="KEGG" id="nhy:JQS43_18925"/>
<sequence length="218" mass="21515">MAPARPLREIFEGLTGVGEVDADADSVLRASGHADLPEELLAEAIGSYADTARVEVAELLAPVVMAHRGMGADGDVAAGPGAALELLAAAPPAGLDEVEVEGGAELDPAAPPPGDFGASPAEGTVDIAFGQGGDTAFGQGESAPLGLSEPAAGAEPASTIAEQPSLAAPPPADAWGLAEPPGEPETDLDPTHDPTHDPTLGLDHLDSLDHLDGLNGGG</sequence>
<feature type="compositionally biased region" description="Basic and acidic residues" evidence="1">
    <location>
        <begin position="203"/>
        <end position="212"/>
    </location>
</feature>
<evidence type="ECO:0000313" key="2">
    <source>
        <dbReference type="EMBL" id="QSB13633.1"/>
    </source>
</evidence>
<organism evidence="2 3">
    <name type="scientific">Natronosporangium hydrolyticum</name>
    <dbReference type="NCBI Taxonomy" id="2811111"/>
    <lineage>
        <taxon>Bacteria</taxon>
        <taxon>Bacillati</taxon>
        <taxon>Actinomycetota</taxon>
        <taxon>Actinomycetes</taxon>
        <taxon>Micromonosporales</taxon>
        <taxon>Micromonosporaceae</taxon>
        <taxon>Natronosporangium</taxon>
    </lineage>
</organism>